<dbReference type="InterPro" id="IPR003406">
    <property type="entry name" value="Glyco_trans_14"/>
</dbReference>
<dbReference type="PANTHER" id="PTHR46025:SF3">
    <property type="entry name" value="XYLOSYLTRANSFERASE OXT"/>
    <property type="match status" value="1"/>
</dbReference>
<keyword evidence="10" id="KW-0333">Golgi apparatus</keyword>
<dbReference type="PANTHER" id="PTHR46025">
    <property type="entry name" value="XYLOSYLTRANSFERASE OXT"/>
    <property type="match status" value="1"/>
</dbReference>
<evidence type="ECO:0000256" key="12">
    <source>
        <dbReference type="ARBA" id="ARBA00023157"/>
    </source>
</evidence>
<evidence type="ECO:0000256" key="14">
    <source>
        <dbReference type="ARBA" id="ARBA00042865"/>
    </source>
</evidence>
<dbReference type="InterPro" id="IPR043538">
    <property type="entry name" value="XYLT"/>
</dbReference>
<keyword evidence="5" id="KW-0812">Transmembrane</keyword>
<gene>
    <name evidence="16" type="ORF">GGD45_006386</name>
</gene>
<keyword evidence="13" id="KW-0325">Glycoprotein</keyword>
<dbReference type="RefSeq" id="WP_245337262.1">
    <property type="nucleotide sequence ID" value="NZ_JAADZA010000089.1"/>
</dbReference>
<proteinExistence type="predicted"/>
<protein>
    <recommendedName>
        <fullName evidence="14">Peptide O-xylosyltransferase</fullName>
    </recommendedName>
</protein>
<organism evidence="16 17">
    <name type="scientific">Rhizobium tropici</name>
    <dbReference type="NCBI Taxonomy" id="398"/>
    <lineage>
        <taxon>Bacteria</taxon>
        <taxon>Pseudomonadati</taxon>
        <taxon>Pseudomonadota</taxon>
        <taxon>Alphaproteobacteria</taxon>
        <taxon>Hyphomicrobiales</taxon>
        <taxon>Rhizobiaceae</taxon>
        <taxon>Rhizobium/Agrobacterium group</taxon>
        <taxon>Rhizobium</taxon>
    </lineage>
</organism>
<keyword evidence="17" id="KW-1185">Reference proteome</keyword>
<keyword evidence="7" id="KW-0256">Endoplasmic reticulum</keyword>
<keyword evidence="4" id="KW-0808">Transferase</keyword>
<keyword evidence="8" id="KW-0735">Signal-anchor</keyword>
<keyword evidence="3" id="KW-0328">Glycosyltransferase</keyword>
<keyword evidence="11" id="KW-0472">Membrane</keyword>
<evidence type="ECO:0000256" key="8">
    <source>
        <dbReference type="ARBA" id="ARBA00022968"/>
    </source>
</evidence>
<evidence type="ECO:0000256" key="4">
    <source>
        <dbReference type="ARBA" id="ARBA00022679"/>
    </source>
</evidence>
<dbReference type="Pfam" id="PF02485">
    <property type="entry name" value="Branch"/>
    <property type="match status" value="1"/>
</dbReference>
<reference evidence="16 17" key="1">
    <citation type="submission" date="2020-08" db="EMBL/GenBank/DDBJ databases">
        <title>Genomic Encyclopedia of Type Strains, Phase IV (KMG-V): Genome sequencing to study the core and pangenomes of soil and plant-associated prokaryotes.</title>
        <authorList>
            <person name="Whitman W."/>
        </authorList>
    </citation>
    <scope>NUCLEOTIDE SEQUENCE [LARGE SCALE GENOMIC DNA]</scope>
    <source>
        <strain evidence="16 17">SEMIA 4059</strain>
    </source>
</reference>
<keyword evidence="12" id="KW-1015">Disulfide bond</keyword>
<comment type="caution">
    <text evidence="16">The sequence shown here is derived from an EMBL/GenBank/DDBJ whole genome shotgun (WGS) entry which is preliminary data.</text>
</comment>
<sequence length="812" mass="92711">MKLAFVILAHDNPDKVARLARVLAQNHTVCVHYDLNSSEASFLALKRELGSLADRVLWPRRVRVAWGEWSIVNATLNALEAISGSDSNFDYVHLMSGADYPVRPIEEFTDYLRQNRGREFIECVDLRSEQWVKGGLVHERYRYRHFFNWKKHGFLFDQSWQLQQRLGLERGFPSGHQPHMGSQWWTLTWSTIKLVLAAGRNGELASFFKTVWIPDEMFIQTIVASATEPKARSPILTLYQFSDSGVPIVYGDDHAEYLNRQPFFFARKISPHAKNVRDLLDAYIDGSQRGAVFEERAVGTRTDEYTRYVDYWGMPNKHFRLIGHVADSWWGDLLYLHQPVFIICGVSRSELRSVANVVRNFPDIRVHGALFDRRRIEFVDDLTIYGGYRDDDIALRDDRRLTFLYDAIKEGEKVGAYTAFILPWHTDGEIGERMKWSRHSCTLVVRGSVISAYIEQELSEGVLLTETDAKPEAVELNGWSSFASFKQKYEDYFELLIANLRESRSSFIEIDLSSEFYESEVVGYVSSNLPRAVELAQNKRNIIEHSCEQLPEAFWLQMQAAKPVKELREYANLRFERFSKDPVIVVGASKAEVEFVAKVIARVADREFNSVCPKSAARVAEILGQAFDLGGARGIKGFFKVSGEIPKHLENLAFWADRTRVVIVHGNVFRGVTVFHESGSSAFERRCVKRLLGSNAKFLEVIANGRSEMHHPAARIDLLTEGWLAQLTDIFSGALGNRQVSVDLIYQWANEMGDPYAGMTPHDIELMSQLIEDADSRKAHLRIFHDTVRGSASENSQVNLGRQPATRRTGIY</sequence>
<evidence type="ECO:0000256" key="9">
    <source>
        <dbReference type="ARBA" id="ARBA00022989"/>
    </source>
</evidence>
<evidence type="ECO:0000313" key="17">
    <source>
        <dbReference type="Proteomes" id="UP000526625"/>
    </source>
</evidence>
<evidence type="ECO:0000256" key="6">
    <source>
        <dbReference type="ARBA" id="ARBA00022723"/>
    </source>
</evidence>
<keyword evidence="6" id="KW-0479">Metal-binding</keyword>
<evidence type="ECO:0000256" key="7">
    <source>
        <dbReference type="ARBA" id="ARBA00022824"/>
    </source>
</evidence>
<evidence type="ECO:0000256" key="13">
    <source>
        <dbReference type="ARBA" id="ARBA00023180"/>
    </source>
</evidence>
<evidence type="ECO:0000256" key="1">
    <source>
        <dbReference type="ARBA" id="ARBA00004323"/>
    </source>
</evidence>
<evidence type="ECO:0000256" key="15">
    <source>
        <dbReference type="SAM" id="MobiDB-lite"/>
    </source>
</evidence>
<name>A0ABR6R9Q2_RHITR</name>
<evidence type="ECO:0000256" key="3">
    <source>
        <dbReference type="ARBA" id="ARBA00022676"/>
    </source>
</evidence>
<evidence type="ECO:0000256" key="11">
    <source>
        <dbReference type="ARBA" id="ARBA00023136"/>
    </source>
</evidence>
<evidence type="ECO:0000313" key="16">
    <source>
        <dbReference type="EMBL" id="MBB6495912.1"/>
    </source>
</evidence>
<comment type="subcellular location">
    <subcellularLocation>
        <location evidence="2">Endoplasmic reticulum membrane</location>
        <topology evidence="2">Single-pass type II membrane protein</topology>
    </subcellularLocation>
    <subcellularLocation>
        <location evidence="1">Golgi apparatus membrane</location>
        <topology evidence="1">Single-pass type II membrane protein</topology>
    </subcellularLocation>
</comment>
<evidence type="ECO:0000256" key="5">
    <source>
        <dbReference type="ARBA" id="ARBA00022692"/>
    </source>
</evidence>
<feature type="region of interest" description="Disordered" evidence="15">
    <location>
        <begin position="793"/>
        <end position="812"/>
    </location>
</feature>
<dbReference type="Proteomes" id="UP000526625">
    <property type="component" value="Unassembled WGS sequence"/>
</dbReference>
<evidence type="ECO:0000256" key="2">
    <source>
        <dbReference type="ARBA" id="ARBA00004648"/>
    </source>
</evidence>
<accession>A0ABR6R9Q2</accession>
<keyword evidence="9" id="KW-1133">Transmembrane helix</keyword>
<evidence type="ECO:0000256" key="10">
    <source>
        <dbReference type="ARBA" id="ARBA00023034"/>
    </source>
</evidence>
<dbReference type="EMBL" id="JACHBF010000055">
    <property type="protein sequence ID" value="MBB6495912.1"/>
    <property type="molecule type" value="Genomic_DNA"/>
</dbReference>